<gene>
    <name evidence="2" type="ORF">EVAR_97594_1</name>
</gene>
<feature type="compositionally biased region" description="Basic residues" evidence="1">
    <location>
        <begin position="54"/>
        <end position="67"/>
    </location>
</feature>
<proteinExistence type="predicted"/>
<feature type="region of interest" description="Disordered" evidence="1">
    <location>
        <begin position="1"/>
        <end position="67"/>
    </location>
</feature>
<keyword evidence="3" id="KW-1185">Reference proteome</keyword>
<accession>A0A4C1XMR1</accession>
<dbReference type="Proteomes" id="UP000299102">
    <property type="component" value="Unassembled WGS sequence"/>
</dbReference>
<dbReference type="AlphaFoldDB" id="A0A4C1XMR1"/>
<comment type="caution">
    <text evidence="2">The sequence shown here is derived from an EMBL/GenBank/DDBJ whole genome shotgun (WGS) entry which is preliminary data.</text>
</comment>
<evidence type="ECO:0000313" key="2">
    <source>
        <dbReference type="EMBL" id="GBP63577.1"/>
    </source>
</evidence>
<protein>
    <submittedName>
        <fullName evidence="2">Uncharacterized protein</fullName>
    </submittedName>
</protein>
<name>A0A4C1XMR1_EUMVA</name>
<sequence>MKKVMEGESEQEGEEHESAKGRADSALLSNGGTPGAGEMTDASKGTASCERGVRGGRRTQNHRFHSV</sequence>
<organism evidence="2 3">
    <name type="scientific">Eumeta variegata</name>
    <name type="common">Bagworm moth</name>
    <name type="synonym">Eumeta japonica</name>
    <dbReference type="NCBI Taxonomy" id="151549"/>
    <lineage>
        <taxon>Eukaryota</taxon>
        <taxon>Metazoa</taxon>
        <taxon>Ecdysozoa</taxon>
        <taxon>Arthropoda</taxon>
        <taxon>Hexapoda</taxon>
        <taxon>Insecta</taxon>
        <taxon>Pterygota</taxon>
        <taxon>Neoptera</taxon>
        <taxon>Endopterygota</taxon>
        <taxon>Lepidoptera</taxon>
        <taxon>Glossata</taxon>
        <taxon>Ditrysia</taxon>
        <taxon>Tineoidea</taxon>
        <taxon>Psychidae</taxon>
        <taxon>Oiketicinae</taxon>
        <taxon>Eumeta</taxon>
    </lineage>
</organism>
<dbReference type="EMBL" id="BGZK01000873">
    <property type="protein sequence ID" value="GBP63577.1"/>
    <property type="molecule type" value="Genomic_DNA"/>
</dbReference>
<evidence type="ECO:0000256" key="1">
    <source>
        <dbReference type="SAM" id="MobiDB-lite"/>
    </source>
</evidence>
<evidence type="ECO:0000313" key="3">
    <source>
        <dbReference type="Proteomes" id="UP000299102"/>
    </source>
</evidence>
<reference evidence="2 3" key="1">
    <citation type="journal article" date="2019" name="Commun. Biol.">
        <title>The bagworm genome reveals a unique fibroin gene that provides high tensile strength.</title>
        <authorList>
            <person name="Kono N."/>
            <person name="Nakamura H."/>
            <person name="Ohtoshi R."/>
            <person name="Tomita M."/>
            <person name="Numata K."/>
            <person name="Arakawa K."/>
        </authorList>
    </citation>
    <scope>NUCLEOTIDE SEQUENCE [LARGE SCALE GENOMIC DNA]</scope>
</reference>